<feature type="transmembrane region" description="Helical" evidence="1">
    <location>
        <begin position="12"/>
        <end position="31"/>
    </location>
</feature>
<dbReference type="AlphaFoldDB" id="A0A6P0C8V7"/>
<name>A0A6P0C8V7_9RHOB</name>
<evidence type="ECO:0000256" key="1">
    <source>
        <dbReference type="SAM" id="Phobius"/>
    </source>
</evidence>
<comment type="caution">
    <text evidence="2">The sequence shown here is derived from an EMBL/GenBank/DDBJ whole genome shotgun (WGS) entry which is preliminary data.</text>
</comment>
<accession>A0A6P0C8V7</accession>
<feature type="transmembrane region" description="Helical" evidence="1">
    <location>
        <begin position="136"/>
        <end position="159"/>
    </location>
</feature>
<organism evidence="2 3">
    <name type="scientific">Sulfitobacter sediminilitoris</name>
    <dbReference type="NCBI Taxonomy" id="2698830"/>
    <lineage>
        <taxon>Bacteria</taxon>
        <taxon>Pseudomonadati</taxon>
        <taxon>Pseudomonadota</taxon>
        <taxon>Alphaproteobacteria</taxon>
        <taxon>Rhodobacterales</taxon>
        <taxon>Roseobacteraceae</taxon>
        <taxon>Sulfitobacter</taxon>
    </lineage>
</organism>
<evidence type="ECO:0000313" key="3">
    <source>
        <dbReference type="Proteomes" id="UP000468591"/>
    </source>
</evidence>
<dbReference type="Proteomes" id="UP000468591">
    <property type="component" value="Unassembled WGS sequence"/>
</dbReference>
<evidence type="ECO:0000313" key="2">
    <source>
        <dbReference type="EMBL" id="NEK22602.1"/>
    </source>
</evidence>
<keyword evidence="1" id="KW-0812">Transmembrane</keyword>
<feature type="transmembrane region" description="Helical" evidence="1">
    <location>
        <begin position="77"/>
        <end position="97"/>
    </location>
</feature>
<feature type="transmembrane region" description="Helical" evidence="1">
    <location>
        <begin position="51"/>
        <end position="70"/>
    </location>
</feature>
<feature type="transmembrane region" description="Helical" evidence="1">
    <location>
        <begin position="165"/>
        <end position="191"/>
    </location>
</feature>
<keyword evidence="3" id="KW-1185">Reference proteome</keyword>
<dbReference type="EMBL" id="JAABNT010000004">
    <property type="protein sequence ID" value="NEK22602.1"/>
    <property type="molecule type" value="Genomic_DNA"/>
</dbReference>
<gene>
    <name evidence="2" type="ORF">GV827_09315</name>
</gene>
<feature type="transmembrane region" description="Helical" evidence="1">
    <location>
        <begin position="112"/>
        <end position="129"/>
    </location>
</feature>
<proteinExistence type="predicted"/>
<reference evidence="2 3" key="1">
    <citation type="submission" date="2020-01" db="EMBL/GenBank/DDBJ databases">
        <title>Sulfitobacter sediminilitoris sp. nov., isolated from a tidal flat.</title>
        <authorList>
            <person name="Park S."/>
            <person name="Yoon J.-H."/>
        </authorList>
    </citation>
    <scope>NUCLEOTIDE SEQUENCE [LARGE SCALE GENOMIC DNA]</scope>
    <source>
        <strain evidence="2 3">JBTF-M27</strain>
    </source>
</reference>
<keyword evidence="1" id="KW-1133">Transmembrane helix</keyword>
<protein>
    <submittedName>
        <fullName evidence="2">Uncharacterized protein</fullName>
    </submittedName>
</protein>
<keyword evidence="1" id="KW-0472">Membrane</keyword>
<dbReference type="RefSeq" id="WP_164353513.1">
    <property type="nucleotide sequence ID" value="NZ_JAABNT010000004.1"/>
</dbReference>
<sequence length="198" mass="20587">MFQNAQTISPLAAFLALGTSIYALLALALGWGLNVELLIRHPATQSAMVPATAAGFLVTGTAVIATGVGLSKLAHILTGIVLVIICMTALGQLYGWYRPAELFVTQLAGTEGMAPATEFGFILAVFALNRLIAGSIFIVEAISIFGLSSAIMIALLNLSGTTGEFGLGFLIGISLQTSILFALLFTALCLVSNTHKPD</sequence>